<gene>
    <name evidence="3" type="ORF">SAMN05216218_106273</name>
</gene>
<accession>A0A1G7LFK6</accession>
<feature type="compositionally biased region" description="Low complexity" evidence="1">
    <location>
        <begin position="531"/>
        <end position="551"/>
    </location>
</feature>
<protein>
    <submittedName>
        <fullName evidence="3">Uncharacterized protein</fullName>
    </submittedName>
</protein>
<feature type="compositionally biased region" description="Polar residues" evidence="1">
    <location>
        <begin position="499"/>
        <end position="524"/>
    </location>
</feature>
<keyword evidence="2" id="KW-1133">Transmembrane helix</keyword>
<keyword evidence="2" id="KW-0472">Membrane</keyword>
<proteinExistence type="predicted"/>
<evidence type="ECO:0000313" key="4">
    <source>
        <dbReference type="Proteomes" id="UP000199076"/>
    </source>
</evidence>
<dbReference type="STRING" id="660518.SAMN05216218_106273"/>
<name>A0A1G7LFK6_9EURY</name>
<feature type="transmembrane region" description="Helical" evidence="2">
    <location>
        <begin position="563"/>
        <end position="588"/>
    </location>
</feature>
<dbReference type="Proteomes" id="UP000199076">
    <property type="component" value="Unassembled WGS sequence"/>
</dbReference>
<evidence type="ECO:0000256" key="2">
    <source>
        <dbReference type="SAM" id="Phobius"/>
    </source>
</evidence>
<dbReference type="AlphaFoldDB" id="A0A1G7LFK6"/>
<feature type="region of interest" description="Disordered" evidence="1">
    <location>
        <begin position="494"/>
        <end position="551"/>
    </location>
</feature>
<reference evidence="4" key="1">
    <citation type="submission" date="2016-10" db="EMBL/GenBank/DDBJ databases">
        <authorList>
            <person name="Varghese N."/>
            <person name="Submissions S."/>
        </authorList>
    </citation>
    <scope>NUCLEOTIDE SEQUENCE [LARGE SCALE GENOMIC DNA]</scope>
    <source>
        <strain evidence="4">IBRC-M 10760</strain>
    </source>
</reference>
<evidence type="ECO:0000313" key="3">
    <source>
        <dbReference type="EMBL" id="SDF48233.1"/>
    </source>
</evidence>
<keyword evidence="2" id="KW-0812">Transmembrane</keyword>
<keyword evidence="4" id="KW-1185">Reference proteome</keyword>
<organism evidence="3 4">
    <name type="scientific">Halorientalis regularis</name>
    <dbReference type="NCBI Taxonomy" id="660518"/>
    <lineage>
        <taxon>Archaea</taxon>
        <taxon>Methanobacteriati</taxon>
        <taxon>Methanobacteriota</taxon>
        <taxon>Stenosarchaea group</taxon>
        <taxon>Halobacteria</taxon>
        <taxon>Halobacteriales</taxon>
        <taxon>Haloarculaceae</taxon>
        <taxon>Halorientalis</taxon>
    </lineage>
</organism>
<dbReference type="EMBL" id="FNBK01000006">
    <property type="protein sequence ID" value="SDF48233.1"/>
    <property type="molecule type" value="Genomic_DNA"/>
</dbReference>
<sequence>MPQRISSTDELKHGFIFPSRLSVVDVADADSSLNGENNCRRQITGILSGITLTTILLCFALSCMGSAGGTPMLVENNSTISNDTTQSAIPSNTDVTVTVNGGVLQNGSRITTGEDPRLGISIRSTTALESVLVRIDGRTQRTYSPNDTKFSTTTTLNLRDGGHRVSVIAVGNTTTVHSTTIVEDAIAPRINFEEPFVTTGLQPPEQNYTLNTSNITLSGELTDRSSVQRVVIKHRYEYTFNGEQTERSRYVIDDPGKSFTQQLTLGPNRKNQTNGTNYVTVETTDAKDNHRKYTFVLNISDQESPDIEILKTTPLHKQSAVALKIQVTDNVGISLFGRQLGSGNTTGLHSYYSENNIYKQQRKYTTTVEIPASLARNGISLWATDLVGNNATLNYSISYADFVSPNIVIDTQATQRLGDQTARVVGTIDQGQFSNAEIEARLDDGTLSDIAILQADETTSRLEFNESLYVDSYPVTVQVRVQDVAGTEHIQRYQITRPDPQQTSQPTPNVPTETVMTPPQSRPTTTEKKGSTPTLTPTQQQRTTQVSTRTATATQNLSIFESLISYFVSILPYTLGSAFCTVVLYVIARRTLAN</sequence>
<evidence type="ECO:0000256" key="1">
    <source>
        <dbReference type="SAM" id="MobiDB-lite"/>
    </source>
</evidence>